<organism evidence="1 2">
    <name type="scientific">Avena sativa</name>
    <name type="common">Oat</name>
    <dbReference type="NCBI Taxonomy" id="4498"/>
    <lineage>
        <taxon>Eukaryota</taxon>
        <taxon>Viridiplantae</taxon>
        <taxon>Streptophyta</taxon>
        <taxon>Embryophyta</taxon>
        <taxon>Tracheophyta</taxon>
        <taxon>Spermatophyta</taxon>
        <taxon>Magnoliopsida</taxon>
        <taxon>Liliopsida</taxon>
        <taxon>Poales</taxon>
        <taxon>Poaceae</taxon>
        <taxon>BOP clade</taxon>
        <taxon>Pooideae</taxon>
        <taxon>Poodae</taxon>
        <taxon>Poeae</taxon>
        <taxon>Poeae Chloroplast Group 1 (Aveneae type)</taxon>
        <taxon>Aveninae</taxon>
        <taxon>Avena</taxon>
    </lineage>
</organism>
<sequence>MIDWSGSLPRSTGPLPQLNIPVQVHGPILDRTIEIGARQIPCRPACALGPPAPCTFERQRSGLWKTPLFFFRAPLLPASPKPGYLKHRIMNGGASATPFSRTTTSLSPTPSSSGESRQGDREASIYVEMDRVNKLPANSSYAIHRMKVLNKLRHLISVKRTTSQDEELELLFASLSI</sequence>
<reference evidence="1" key="2">
    <citation type="submission" date="2025-09" db="UniProtKB">
        <authorList>
            <consortium name="EnsemblPlants"/>
        </authorList>
    </citation>
    <scope>IDENTIFICATION</scope>
</reference>
<reference evidence="1" key="1">
    <citation type="submission" date="2021-05" db="EMBL/GenBank/DDBJ databases">
        <authorList>
            <person name="Scholz U."/>
            <person name="Mascher M."/>
            <person name="Fiebig A."/>
        </authorList>
    </citation>
    <scope>NUCLEOTIDE SEQUENCE [LARGE SCALE GENOMIC DNA]</scope>
</reference>
<keyword evidence="2" id="KW-1185">Reference proteome</keyword>
<protein>
    <submittedName>
        <fullName evidence="1">Uncharacterized protein</fullName>
    </submittedName>
</protein>
<evidence type="ECO:0000313" key="1">
    <source>
        <dbReference type="EnsemblPlants" id="AVESA.00010b.r2.1CG0106190.1.CDS"/>
    </source>
</evidence>
<dbReference type="EnsemblPlants" id="AVESA.00010b.r2.1CG0106190.1">
    <property type="protein sequence ID" value="AVESA.00010b.r2.1CG0106190.1.CDS"/>
    <property type="gene ID" value="AVESA.00010b.r2.1CG0106190"/>
</dbReference>
<proteinExistence type="predicted"/>
<accession>A0ACD5TQA6</accession>
<evidence type="ECO:0000313" key="2">
    <source>
        <dbReference type="Proteomes" id="UP001732700"/>
    </source>
</evidence>
<dbReference type="Proteomes" id="UP001732700">
    <property type="component" value="Chromosome 1C"/>
</dbReference>
<name>A0ACD5TQA6_AVESA</name>